<dbReference type="RefSeq" id="WP_126612841.1">
    <property type="nucleotide sequence ID" value="NZ_JBHUCY010000004.1"/>
</dbReference>
<keyword evidence="6 7" id="KW-0472">Membrane</keyword>
<evidence type="ECO:0000256" key="2">
    <source>
        <dbReference type="ARBA" id="ARBA00022448"/>
    </source>
</evidence>
<dbReference type="Pfam" id="PF02687">
    <property type="entry name" value="FtsX"/>
    <property type="match status" value="1"/>
</dbReference>
<keyword evidence="5 7" id="KW-1133">Transmembrane helix</keyword>
<dbReference type="InterPro" id="IPR025857">
    <property type="entry name" value="MacB_PCD"/>
</dbReference>
<sequence>MLVPLARRTLLHDWQRFLPAALAIAFSGLLVLVQVALLVGLFSTISLYITASTGDLWVGFPGTQTIDTGRPIRAGAEVFLHRHPAVARVERLQWTGGDWRAPKGDRGGVSVILTGIDTRPGSGVLARAVTPAQRQRLMEPGSILVDAADLGKLGVTVGDSGEIGGRRVRVVGVTEGMRAIGGVNVIASLETAATLGSAADGDDVAYFVVSLHPGHDAETVQRELQHLATGRPFEIWTAPDFAERTVTYWMFESGMGVSVAFGSAVALLVGIVITSQTLSAAIAGSIREYATLRALGVSVGDLRRIVLAQALWLAFGGLLLAAALGAGLLWLAHAQRVPVRVDGGLVLATVAVVLTVALASSLFALRQLRHADPVLLLR</sequence>
<dbReference type="EMBL" id="RXMA01000003">
    <property type="protein sequence ID" value="RTR22990.1"/>
    <property type="molecule type" value="Genomic_DNA"/>
</dbReference>
<dbReference type="PANTHER" id="PTHR43738:SF1">
    <property type="entry name" value="HEMIN TRANSPORT SYSTEM PERMEASE PROTEIN HRTB-RELATED"/>
    <property type="match status" value="1"/>
</dbReference>
<accession>A0A3S0IHC1</accession>
<dbReference type="InterPro" id="IPR051125">
    <property type="entry name" value="ABC-4/HrtB_transporter"/>
</dbReference>
<dbReference type="GO" id="GO:0005886">
    <property type="term" value="C:plasma membrane"/>
    <property type="evidence" value="ECO:0007669"/>
    <property type="project" value="UniProtKB-SubCell"/>
</dbReference>
<comment type="subcellular location">
    <subcellularLocation>
        <location evidence="1">Cell membrane</location>
        <topology evidence="1">Multi-pass membrane protein</topology>
    </subcellularLocation>
</comment>
<organism evidence="10 11">
    <name type="scientific">Azospirillum griseum</name>
    <dbReference type="NCBI Taxonomy" id="2496639"/>
    <lineage>
        <taxon>Bacteria</taxon>
        <taxon>Pseudomonadati</taxon>
        <taxon>Pseudomonadota</taxon>
        <taxon>Alphaproteobacteria</taxon>
        <taxon>Rhodospirillales</taxon>
        <taxon>Azospirillaceae</taxon>
        <taxon>Azospirillum</taxon>
    </lineage>
</organism>
<dbReference type="Proteomes" id="UP000277007">
    <property type="component" value="Unassembled WGS sequence"/>
</dbReference>
<dbReference type="InterPro" id="IPR005891">
    <property type="entry name" value="DevC"/>
</dbReference>
<keyword evidence="2" id="KW-0813">Transport</keyword>
<evidence type="ECO:0000259" key="8">
    <source>
        <dbReference type="Pfam" id="PF02687"/>
    </source>
</evidence>
<keyword evidence="11" id="KW-1185">Reference proteome</keyword>
<protein>
    <submittedName>
        <fullName evidence="10">FtsX-like permease family protein</fullName>
    </submittedName>
</protein>
<keyword evidence="3" id="KW-1003">Cell membrane</keyword>
<evidence type="ECO:0000256" key="7">
    <source>
        <dbReference type="SAM" id="Phobius"/>
    </source>
</evidence>
<feature type="transmembrane region" description="Helical" evidence="7">
    <location>
        <begin position="20"/>
        <end position="42"/>
    </location>
</feature>
<evidence type="ECO:0000313" key="10">
    <source>
        <dbReference type="EMBL" id="RTR22990.1"/>
    </source>
</evidence>
<dbReference type="Pfam" id="PF12704">
    <property type="entry name" value="MacB_PCD"/>
    <property type="match status" value="1"/>
</dbReference>
<feature type="transmembrane region" description="Helical" evidence="7">
    <location>
        <begin position="306"/>
        <end position="332"/>
    </location>
</feature>
<dbReference type="PANTHER" id="PTHR43738">
    <property type="entry name" value="ABC TRANSPORTER, MEMBRANE PROTEIN"/>
    <property type="match status" value="1"/>
</dbReference>
<feature type="domain" description="ABC3 transporter permease C-terminal" evidence="8">
    <location>
        <begin position="261"/>
        <end position="373"/>
    </location>
</feature>
<dbReference type="PIRSF" id="PIRSF031773">
    <property type="entry name" value="DevC"/>
    <property type="match status" value="1"/>
</dbReference>
<comment type="caution">
    <text evidence="10">The sequence shown here is derived from an EMBL/GenBank/DDBJ whole genome shotgun (WGS) entry which is preliminary data.</text>
</comment>
<evidence type="ECO:0000256" key="1">
    <source>
        <dbReference type="ARBA" id="ARBA00004651"/>
    </source>
</evidence>
<gene>
    <name evidence="10" type="ORF">EJ903_05310</name>
</gene>
<evidence type="ECO:0000256" key="4">
    <source>
        <dbReference type="ARBA" id="ARBA00022692"/>
    </source>
</evidence>
<feature type="domain" description="MacB-like periplasmic core" evidence="9">
    <location>
        <begin position="20"/>
        <end position="226"/>
    </location>
</feature>
<dbReference type="InterPro" id="IPR003838">
    <property type="entry name" value="ABC3_permease_C"/>
</dbReference>
<keyword evidence="4 7" id="KW-0812">Transmembrane</keyword>
<dbReference type="OrthoDB" id="8578584at2"/>
<evidence type="ECO:0000256" key="6">
    <source>
        <dbReference type="ARBA" id="ARBA00023136"/>
    </source>
</evidence>
<name>A0A3S0IHC1_9PROT</name>
<reference evidence="10 11" key="1">
    <citation type="submission" date="2018-12" db="EMBL/GenBank/DDBJ databases">
        <authorList>
            <person name="Yang Y."/>
        </authorList>
    </citation>
    <scope>NUCLEOTIDE SEQUENCE [LARGE SCALE GENOMIC DNA]</scope>
    <source>
        <strain evidence="10 11">L-25-5w-1</strain>
    </source>
</reference>
<dbReference type="AlphaFoldDB" id="A0A3S0IHC1"/>
<evidence type="ECO:0000259" key="9">
    <source>
        <dbReference type="Pfam" id="PF12704"/>
    </source>
</evidence>
<feature type="transmembrane region" description="Helical" evidence="7">
    <location>
        <begin position="344"/>
        <end position="365"/>
    </location>
</feature>
<evidence type="ECO:0000256" key="3">
    <source>
        <dbReference type="ARBA" id="ARBA00022475"/>
    </source>
</evidence>
<evidence type="ECO:0000313" key="11">
    <source>
        <dbReference type="Proteomes" id="UP000277007"/>
    </source>
</evidence>
<feature type="transmembrane region" description="Helical" evidence="7">
    <location>
        <begin position="259"/>
        <end position="286"/>
    </location>
</feature>
<proteinExistence type="predicted"/>
<evidence type="ECO:0000256" key="5">
    <source>
        <dbReference type="ARBA" id="ARBA00022989"/>
    </source>
</evidence>